<organism evidence="1 2">
    <name type="scientific">Artemisia annua</name>
    <name type="common">Sweet wormwood</name>
    <dbReference type="NCBI Taxonomy" id="35608"/>
    <lineage>
        <taxon>Eukaryota</taxon>
        <taxon>Viridiplantae</taxon>
        <taxon>Streptophyta</taxon>
        <taxon>Embryophyta</taxon>
        <taxon>Tracheophyta</taxon>
        <taxon>Spermatophyta</taxon>
        <taxon>Magnoliopsida</taxon>
        <taxon>eudicotyledons</taxon>
        <taxon>Gunneridae</taxon>
        <taxon>Pentapetalae</taxon>
        <taxon>asterids</taxon>
        <taxon>campanulids</taxon>
        <taxon>Asterales</taxon>
        <taxon>Asteraceae</taxon>
        <taxon>Asteroideae</taxon>
        <taxon>Anthemideae</taxon>
        <taxon>Artemisiinae</taxon>
        <taxon>Artemisia</taxon>
    </lineage>
</organism>
<dbReference type="Proteomes" id="UP000245207">
    <property type="component" value="Unassembled WGS sequence"/>
</dbReference>
<dbReference type="AlphaFoldDB" id="A0A2U1P8L4"/>
<name>A0A2U1P8L4_ARTAN</name>
<evidence type="ECO:0000313" key="2">
    <source>
        <dbReference type="Proteomes" id="UP000245207"/>
    </source>
</evidence>
<gene>
    <name evidence="1" type="ORF">CTI12_AA167440</name>
</gene>
<reference evidence="1 2" key="1">
    <citation type="journal article" date="2018" name="Mol. Plant">
        <title>The genome of Artemisia annua provides insight into the evolution of Asteraceae family and artemisinin biosynthesis.</title>
        <authorList>
            <person name="Shen Q."/>
            <person name="Zhang L."/>
            <person name="Liao Z."/>
            <person name="Wang S."/>
            <person name="Yan T."/>
            <person name="Shi P."/>
            <person name="Liu M."/>
            <person name="Fu X."/>
            <person name="Pan Q."/>
            <person name="Wang Y."/>
            <person name="Lv Z."/>
            <person name="Lu X."/>
            <person name="Zhang F."/>
            <person name="Jiang W."/>
            <person name="Ma Y."/>
            <person name="Chen M."/>
            <person name="Hao X."/>
            <person name="Li L."/>
            <person name="Tang Y."/>
            <person name="Lv G."/>
            <person name="Zhou Y."/>
            <person name="Sun X."/>
            <person name="Brodelius P.E."/>
            <person name="Rose J.K.C."/>
            <person name="Tang K."/>
        </authorList>
    </citation>
    <scope>NUCLEOTIDE SEQUENCE [LARGE SCALE GENOMIC DNA]</scope>
    <source>
        <strain evidence="2">cv. Huhao1</strain>
        <tissue evidence="1">Leaf</tissue>
    </source>
</reference>
<dbReference type="EMBL" id="PKPP01001510">
    <property type="protein sequence ID" value="PWA82095.1"/>
    <property type="molecule type" value="Genomic_DNA"/>
</dbReference>
<proteinExistence type="predicted"/>
<evidence type="ECO:0000313" key="1">
    <source>
        <dbReference type="EMBL" id="PWA82095.1"/>
    </source>
</evidence>
<keyword evidence="2" id="KW-1185">Reference proteome</keyword>
<sequence length="187" mass="20249">MVIKKSRDQGDHFKLIQGLPSIRCLTSSTASLTLPDNAMNIRPRVPQVLALAAVPQSRSSVRRAAVVRPDVTVSTATSNNIGAYVTVTQPMDTKKLGICRNCSLPIGLSVLGLQQLGTPGLADLINILTTLNKVQQVCSLLKNSFFSEAGRTVYQLVQVYRVYETVECDECGDQIGQSGYYSNSNEA</sequence>
<accession>A0A2U1P8L4</accession>
<protein>
    <submittedName>
        <fullName evidence="1">Uncharacterized protein</fullName>
    </submittedName>
</protein>
<comment type="caution">
    <text evidence="1">The sequence shown here is derived from an EMBL/GenBank/DDBJ whole genome shotgun (WGS) entry which is preliminary data.</text>
</comment>